<sequence>MDISMKQSKRNVWLSVCAGLLFCSWGCGSQVSDKPVTLETLLDEMVSVEEQALYPVPSYTCRQESSYDRASVSPDSAGWFANSDGFGIKRVDTIAGRIEKVMFDEVGPGAITRIWITTIDKRGTWRFYFDGSDQPGWIIPAYDLMRINVPGLGKGMLQAHTSYTPEGKGGNTLFLPIPYARGCKVTFEDEPGVNPTPKYYHINFRKYPEGTQVETFSKEVVERAAQKIAEVDDRLLHPTAGRKGEMIRENKNLLSSDSLTIPLPTGENAVYEVKFNIRVDNPEQYAQLMRELVFSATFDGKQTVWVPLSDFSGGGMGAPKVDSWYLTSDGKGNISSRWLMPYRKSGVLKVLNLSSQPVDAELEVNVAPLKWNKDRSLYFYASWRQENGIYIHDKPEEADQCVEWNFATLKGKGVYKGDLLSLYNHAPLWYGEGDEKIWVDDDTFPSHFGTGTEDYYNSSWAPVVPFYTPFGGAPRADLESSHGYNAFYRTRHLDGIPFNKSFKFDIEMLGWKRGEVDYATTIYWYGDPEAQVFGTSGIEEARRQLLPAVEASAN</sequence>
<dbReference type="Pfam" id="PF11175">
    <property type="entry name" value="DUF2961"/>
    <property type="match status" value="1"/>
</dbReference>
<evidence type="ECO:0000313" key="3">
    <source>
        <dbReference type="Proteomes" id="UP000005101"/>
    </source>
</evidence>
<evidence type="ECO:0000256" key="1">
    <source>
        <dbReference type="SAM" id="SignalP"/>
    </source>
</evidence>
<accession>A0ABN0BSR1</accession>
<keyword evidence="1" id="KW-0732">Signal</keyword>
<reference evidence="2 3" key="1">
    <citation type="submission" date="2008-12" db="EMBL/GenBank/DDBJ databases">
        <title>Annotation of Bacteroides fragilis strain 3_1_12.</title>
        <authorList>
            <consortium name="The Broad Institute Genome Sequencing Platform"/>
            <person name="Ward D."/>
            <person name="Young S.K."/>
            <person name="Kodira C.D."/>
            <person name="Zeng Q."/>
            <person name="Koehrsen M."/>
            <person name="Alvarado L."/>
            <person name="Berlin A."/>
            <person name="Borenstein D."/>
            <person name="Chen Z."/>
            <person name="Engels R."/>
            <person name="Freedman E."/>
            <person name="Gellesch M."/>
            <person name="Goldberg J."/>
            <person name="Griggs A."/>
            <person name="Gujja S."/>
            <person name="Heiman D."/>
            <person name="Hepburn T."/>
            <person name="Howarth C."/>
            <person name="Jen D."/>
            <person name="Larson L."/>
            <person name="Lewis B."/>
            <person name="Mehta T."/>
            <person name="Park D."/>
            <person name="Pearson M."/>
            <person name="Roberts A."/>
            <person name="Saif S."/>
            <person name="Shea T."/>
            <person name="Shenoy N."/>
            <person name="Sisk P."/>
            <person name="Stolte C."/>
            <person name="Sykes S."/>
            <person name="Walk T."/>
            <person name="White J."/>
            <person name="Yandava C."/>
            <person name="Allen-Vercoe E."/>
            <person name="Strauss J."/>
            <person name="Ambrose C."/>
            <person name="Lander E."/>
            <person name="Nusbaum C."/>
            <person name="Galagan J."/>
            <person name="Birren B."/>
        </authorList>
    </citation>
    <scope>NUCLEOTIDE SEQUENCE [LARGE SCALE GENOMIC DNA]</scope>
    <source>
        <strain evidence="2 3">3_1_12</strain>
    </source>
</reference>
<dbReference type="InterPro" id="IPR021345">
    <property type="entry name" value="DUF2961"/>
</dbReference>
<evidence type="ECO:0008006" key="4">
    <source>
        <dbReference type="Google" id="ProtNLM"/>
    </source>
</evidence>
<keyword evidence="3" id="KW-1185">Reference proteome</keyword>
<dbReference type="EMBL" id="EQ973220">
    <property type="protein sequence ID" value="EFR56007.1"/>
    <property type="molecule type" value="Genomic_DNA"/>
</dbReference>
<dbReference type="Proteomes" id="UP000005101">
    <property type="component" value="Unassembled WGS sequence"/>
</dbReference>
<organism evidence="2 3">
    <name type="scientific">Bacteroides fragilis 3_1_12</name>
    <dbReference type="NCBI Taxonomy" id="457424"/>
    <lineage>
        <taxon>Bacteria</taxon>
        <taxon>Pseudomonadati</taxon>
        <taxon>Bacteroidota</taxon>
        <taxon>Bacteroidia</taxon>
        <taxon>Bacteroidales</taxon>
        <taxon>Bacteroidaceae</taxon>
        <taxon>Bacteroides</taxon>
    </lineage>
</organism>
<protein>
    <recommendedName>
        <fullName evidence="4">DUF2961 domain-containing protein</fullName>
    </recommendedName>
</protein>
<feature type="chain" id="PRO_5045903672" description="DUF2961 domain-containing protein" evidence="1">
    <location>
        <begin position="30"/>
        <end position="554"/>
    </location>
</feature>
<gene>
    <name evidence="2" type="ORF">BFAG_04706</name>
</gene>
<proteinExistence type="predicted"/>
<evidence type="ECO:0000313" key="2">
    <source>
        <dbReference type="EMBL" id="EFR56007.1"/>
    </source>
</evidence>
<dbReference type="Gene3D" id="2.60.120.1390">
    <property type="match status" value="2"/>
</dbReference>
<feature type="signal peptide" evidence="1">
    <location>
        <begin position="1"/>
        <end position="29"/>
    </location>
</feature>
<name>A0ABN0BSR1_BACFG</name>